<dbReference type="PROSITE" id="PS51904">
    <property type="entry name" value="GLYCOSYL_HYDROL_F25_2"/>
    <property type="match status" value="1"/>
</dbReference>
<name>A0A938XC60_9CLOT</name>
<dbReference type="Proteomes" id="UP000705508">
    <property type="component" value="Unassembled WGS sequence"/>
</dbReference>
<dbReference type="SUPFAM" id="SSF51445">
    <property type="entry name" value="(Trans)glycosidases"/>
    <property type="match status" value="1"/>
</dbReference>
<feature type="compositionally biased region" description="Acidic residues" evidence="2">
    <location>
        <begin position="51"/>
        <end position="72"/>
    </location>
</feature>
<comment type="caution">
    <text evidence="4">The sequence shown here is derived from an EMBL/GenBank/DDBJ whole genome shotgun (WGS) entry which is preliminary data.</text>
</comment>
<dbReference type="EMBL" id="JACJKS010000012">
    <property type="protein sequence ID" value="MBM6948826.1"/>
    <property type="molecule type" value="Genomic_DNA"/>
</dbReference>
<proteinExistence type="inferred from homology"/>
<dbReference type="PANTHER" id="PTHR34135:SF2">
    <property type="entry name" value="LYSOZYME"/>
    <property type="match status" value="1"/>
</dbReference>
<feature type="region of interest" description="Disordered" evidence="2">
    <location>
        <begin position="49"/>
        <end position="75"/>
    </location>
</feature>
<evidence type="ECO:0000256" key="3">
    <source>
        <dbReference type="SAM" id="SignalP"/>
    </source>
</evidence>
<dbReference type="SMART" id="SM00728">
    <property type="entry name" value="ChW"/>
    <property type="match status" value="9"/>
</dbReference>
<evidence type="ECO:0008006" key="6">
    <source>
        <dbReference type="Google" id="ProtNLM"/>
    </source>
</evidence>
<dbReference type="CDD" id="cd06414">
    <property type="entry name" value="GH25_LytC-like"/>
    <property type="match status" value="1"/>
</dbReference>
<dbReference type="InterPro" id="IPR017853">
    <property type="entry name" value="GH"/>
</dbReference>
<dbReference type="Pfam" id="PF01183">
    <property type="entry name" value="Glyco_hydro_25"/>
    <property type="match status" value="1"/>
</dbReference>
<dbReference type="RefSeq" id="WP_204906830.1">
    <property type="nucleotide sequence ID" value="NZ_JACJKS010000012.1"/>
</dbReference>
<accession>A0A938XC60</accession>
<comment type="similarity">
    <text evidence="1">Belongs to the glycosyl hydrolase 25 family.</text>
</comment>
<dbReference type="GO" id="GO:0016998">
    <property type="term" value="P:cell wall macromolecule catabolic process"/>
    <property type="evidence" value="ECO:0007669"/>
    <property type="project" value="InterPro"/>
</dbReference>
<evidence type="ECO:0000256" key="1">
    <source>
        <dbReference type="ARBA" id="ARBA00010646"/>
    </source>
</evidence>
<reference evidence="4" key="1">
    <citation type="submission" date="2020-08" db="EMBL/GenBank/DDBJ databases">
        <authorList>
            <person name="Cejkova D."/>
            <person name="Kubasova T."/>
            <person name="Jahodarova E."/>
            <person name="Rychlik I."/>
        </authorList>
    </citation>
    <scope>NUCLEOTIDE SEQUENCE</scope>
    <source>
        <strain evidence="4">An582</strain>
    </source>
</reference>
<evidence type="ECO:0000256" key="2">
    <source>
        <dbReference type="SAM" id="MobiDB-lite"/>
    </source>
</evidence>
<dbReference type="InterPro" id="IPR002053">
    <property type="entry name" value="Glyco_hydro_25"/>
</dbReference>
<sequence>MKQIWKRLTAIGLAVCLTAGMTLAADFRSSAAEEEETGSYVQDVEMIQGEEASEADVTEPEAETEAEPEAETEAVTGETRLANSWRYKDGEPIQSQERAAARTASNAWEKVDGRYVNSYGDPIPGAQLKGVDVSEWQEQIDWEKAKEDGIEYAIIRVGWHGNNDSHVDDWFEYNVSECERLGIPYGVYLYSYITTTAGAANAANFVLNQLKGHTLSYPVYLDLEDESTISTDHGAIAETFLNKITAAGYRGGVYANLNWWNNYLTSSVFDNAAWSKWVAQYNFECNYTGTYDMWQCTSKGSVDGIAGYADLNFWMVKTYDQQPVEVEDPNIISCSSHMQTFGWQPTVQNGYQTGVTGYSKRLEALKISIGDGYGDLGVKYSAHVQTYGWMDYVENGETAGTVGESKRIEAVKIELTGAEAEKYDIYYRVHSQTYGWLDWASNGQPAGTQGYGKRLEALQIAVVPKGSGAPGSTEKPFEKAPMTVTYSTYVSGSGWTTEAQDGATSGTTGKSTPLEAFQVSIDSPDYTGGVEYEAYMQGFAWNGEKADGAEAGLPGGGKRLEAVRIALNGELAEHYDIYYRAYVQTYGWLDWASNGQTAGTLDYAKRMEALEIRLVAKGAAAPGETDQPSKQAVLRYSTHVQTYGWQGNKYDGETSGTTGQAKRLEAVKIDFANGKNADSIRYKTHVQTYGWDEDWTKGGQIAGTTGQAKRMEAIQIELTGKMAEQYDIYYRVHSQTYGWLDWARNGESAGTEGLSKRLEAIEICLVKKGAAAPGSTEQPFVKA</sequence>
<protein>
    <recommendedName>
        <fullName evidence="6">Lysozyme</fullName>
    </recommendedName>
</protein>
<dbReference type="AlphaFoldDB" id="A0A938XC60"/>
<dbReference type="GO" id="GO:0009253">
    <property type="term" value="P:peptidoglycan catabolic process"/>
    <property type="evidence" value="ECO:0007669"/>
    <property type="project" value="InterPro"/>
</dbReference>
<evidence type="ECO:0000313" key="5">
    <source>
        <dbReference type="Proteomes" id="UP000705508"/>
    </source>
</evidence>
<keyword evidence="3" id="KW-0732">Signal</keyword>
<dbReference type="Pfam" id="PF07538">
    <property type="entry name" value="ChW"/>
    <property type="match status" value="9"/>
</dbReference>
<feature type="chain" id="PRO_5039468293" description="Lysozyme" evidence="3">
    <location>
        <begin position="25"/>
        <end position="783"/>
    </location>
</feature>
<evidence type="ECO:0000313" key="4">
    <source>
        <dbReference type="EMBL" id="MBM6948826.1"/>
    </source>
</evidence>
<dbReference type="GO" id="GO:0003796">
    <property type="term" value="F:lysozyme activity"/>
    <property type="evidence" value="ECO:0007669"/>
    <property type="project" value="InterPro"/>
</dbReference>
<gene>
    <name evidence="4" type="ORF">H6A20_09205</name>
</gene>
<organism evidence="4 5">
    <name type="scientific">Mordavella massiliensis</name>
    <dbReference type="NCBI Taxonomy" id="1871024"/>
    <lineage>
        <taxon>Bacteria</taxon>
        <taxon>Bacillati</taxon>
        <taxon>Bacillota</taxon>
        <taxon>Clostridia</taxon>
        <taxon>Eubacteriales</taxon>
        <taxon>Clostridiaceae</taxon>
        <taxon>Mordavella</taxon>
    </lineage>
</organism>
<dbReference type="Gene3D" id="3.20.20.80">
    <property type="entry name" value="Glycosidases"/>
    <property type="match status" value="1"/>
</dbReference>
<reference evidence="4" key="2">
    <citation type="journal article" date="2021" name="Sci. Rep.">
        <title>The distribution of antibiotic resistance genes in chicken gut microbiota commensals.</title>
        <authorList>
            <person name="Juricova H."/>
            <person name="Matiasovicova J."/>
            <person name="Kubasova T."/>
            <person name="Cejkova D."/>
            <person name="Rychlik I."/>
        </authorList>
    </citation>
    <scope>NUCLEOTIDE SEQUENCE</scope>
    <source>
        <strain evidence="4">An582</strain>
    </source>
</reference>
<feature type="signal peptide" evidence="3">
    <location>
        <begin position="1"/>
        <end position="24"/>
    </location>
</feature>
<dbReference type="InterPro" id="IPR006637">
    <property type="entry name" value="ChW"/>
</dbReference>
<dbReference type="GO" id="GO:0016052">
    <property type="term" value="P:carbohydrate catabolic process"/>
    <property type="evidence" value="ECO:0007669"/>
    <property type="project" value="TreeGrafter"/>
</dbReference>
<dbReference type="PANTHER" id="PTHR34135">
    <property type="entry name" value="LYSOZYME"/>
    <property type="match status" value="1"/>
</dbReference>